<reference evidence="2" key="1">
    <citation type="journal article" date="2020" name="Stud. Mycol.">
        <title>101 Dothideomycetes genomes: a test case for predicting lifestyles and emergence of pathogens.</title>
        <authorList>
            <person name="Haridas S."/>
            <person name="Albert R."/>
            <person name="Binder M."/>
            <person name="Bloem J."/>
            <person name="Labutti K."/>
            <person name="Salamov A."/>
            <person name="Andreopoulos B."/>
            <person name="Baker S."/>
            <person name="Barry K."/>
            <person name="Bills G."/>
            <person name="Bluhm B."/>
            <person name="Cannon C."/>
            <person name="Castanera R."/>
            <person name="Culley D."/>
            <person name="Daum C."/>
            <person name="Ezra D."/>
            <person name="Gonzalez J."/>
            <person name="Henrissat B."/>
            <person name="Kuo A."/>
            <person name="Liang C."/>
            <person name="Lipzen A."/>
            <person name="Lutzoni F."/>
            <person name="Magnuson J."/>
            <person name="Mondo S."/>
            <person name="Nolan M."/>
            <person name="Ohm R."/>
            <person name="Pangilinan J."/>
            <person name="Park H.-J."/>
            <person name="Ramirez L."/>
            <person name="Alfaro M."/>
            <person name="Sun H."/>
            <person name="Tritt A."/>
            <person name="Yoshinaga Y."/>
            <person name="Zwiers L.-H."/>
            <person name="Turgeon B."/>
            <person name="Goodwin S."/>
            <person name="Spatafora J."/>
            <person name="Crous P."/>
            <person name="Grigoriev I."/>
        </authorList>
    </citation>
    <scope>NUCLEOTIDE SEQUENCE</scope>
    <source>
        <strain evidence="2">CBS 116005</strain>
    </source>
</reference>
<evidence type="ECO:0000313" key="2">
    <source>
        <dbReference type="EMBL" id="KAF2771860.1"/>
    </source>
</evidence>
<dbReference type="Proteomes" id="UP000799436">
    <property type="component" value="Unassembled WGS sequence"/>
</dbReference>
<gene>
    <name evidence="2" type="ORF">EJ03DRAFT_10275</name>
</gene>
<evidence type="ECO:0000313" key="3">
    <source>
        <dbReference type="Proteomes" id="UP000799436"/>
    </source>
</evidence>
<evidence type="ECO:0000256" key="1">
    <source>
        <dbReference type="SAM" id="MobiDB-lite"/>
    </source>
</evidence>
<dbReference type="AlphaFoldDB" id="A0A6G1LGW6"/>
<protein>
    <submittedName>
        <fullName evidence="2">Uncharacterized protein</fullName>
    </submittedName>
</protein>
<keyword evidence="3" id="KW-1185">Reference proteome</keyword>
<feature type="compositionally biased region" description="Basic and acidic residues" evidence="1">
    <location>
        <begin position="55"/>
        <end position="64"/>
    </location>
</feature>
<feature type="region of interest" description="Disordered" evidence="1">
    <location>
        <begin position="31"/>
        <end position="64"/>
    </location>
</feature>
<organism evidence="2 3">
    <name type="scientific">Teratosphaeria nubilosa</name>
    <dbReference type="NCBI Taxonomy" id="161662"/>
    <lineage>
        <taxon>Eukaryota</taxon>
        <taxon>Fungi</taxon>
        <taxon>Dikarya</taxon>
        <taxon>Ascomycota</taxon>
        <taxon>Pezizomycotina</taxon>
        <taxon>Dothideomycetes</taxon>
        <taxon>Dothideomycetidae</taxon>
        <taxon>Mycosphaerellales</taxon>
        <taxon>Teratosphaeriaceae</taxon>
        <taxon>Teratosphaeria</taxon>
    </lineage>
</organism>
<dbReference type="EMBL" id="ML995817">
    <property type="protein sequence ID" value="KAF2771860.1"/>
    <property type="molecule type" value="Genomic_DNA"/>
</dbReference>
<accession>A0A6G1LGW6</accession>
<proteinExistence type="predicted"/>
<name>A0A6G1LGW6_9PEZI</name>
<sequence length="200" mass="22434">MALGVTGSWRLVHRESQHGQNYTSPCHLISSLDHHRPHHRSHPAARSTSHNHISSHNDFDRQSLVDDAAPGLRDLGRRRQLWYGSSHTPTSLSSTEYHTADTLSNQVAPPSNPRSSCPCCKCHKSPPTTPAPKPPTSCTIRRSSFRRSTCSAPCPTSPSPWAPTSTATTRPWRRRDCRTLLPRLRAVLLPRRMRCLSWCP</sequence>